<dbReference type="SMART" id="SM00256">
    <property type="entry name" value="FBOX"/>
    <property type="match status" value="1"/>
</dbReference>
<dbReference type="InterPro" id="IPR001810">
    <property type="entry name" value="F-box_dom"/>
</dbReference>
<dbReference type="EMBL" id="JARGEI010000019">
    <property type="protein sequence ID" value="KAJ8714433.1"/>
    <property type="molecule type" value="Genomic_DNA"/>
</dbReference>
<dbReference type="Proteomes" id="UP001231518">
    <property type="component" value="Chromosome 13"/>
</dbReference>
<dbReference type="Gene3D" id="1.20.1280.50">
    <property type="match status" value="1"/>
</dbReference>
<dbReference type="PROSITE" id="PS50181">
    <property type="entry name" value="FBOX"/>
    <property type="match status" value="1"/>
</dbReference>
<accession>A0AAD7YGQ9</accession>
<proteinExistence type="predicted"/>
<evidence type="ECO:0000313" key="2">
    <source>
        <dbReference type="EMBL" id="KAJ8714433.1"/>
    </source>
</evidence>
<name>A0AAD7YGQ9_MYTSE</name>
<dbReference type="AlphaFoldDB" id="A0AAD7YGQ9"/>
<dbReference type="Pfam" id="PF12937">
    <property type="entry name" value="F-box-like"/>
    <property type="match status" value="1"/>
</dbReference>
<comment type="caution">
    <text evidence="2">The sequence shown here is derived from an EMBL/GenBank/DDBJ whole genome shotgun (WGS) entry which is preliminary data.</text>
</comment>
<keyword evidence="3" id="KW-1185">Reference proteome</keyword>
<dbReference type="InterPro" id="IPR036047">
    <property type="entry name" value="F-box-like_dom_sf"/>
</dbReference>
<gene>
    <name evidence="2" type="ORF">PYW07_002658</name>
</gene>
<dbReference type="SUPFAM" id="SSF81383">
    <property type="entry name" value="F-box domain"/>
    <property type="match status" value="1"/>
</dbReference>
<reference evidence="2" key="1">
    <citation type="submission" date="2023-03" db="EMBL/GenBank/DDBJ databases">
        <title>Chromosome-level genomes of two armyworms, Mythimna separata and Mythimna loreyi, provide insights into the biosynthesis and reception of sex pheromones.</title>
        <authorList>
            <person name="Zhao H."/>
        </authorList>
    </citation>
    <scope>NUCLEOTIDE SEQUENCE</scope>
    <source>
        <strain evidence="2">BeijingLab</strain>
        <tissue evidence="2">Pupa</tissue>
    </source>
</reference>
<protein>
    <recommendedName>
        <fullName evidence="1">F-box domain-containing protein</fullName>
    </recommendedName>
</protein>
<organism evidence="2 3">
    <name type="scientific">Mythimna separata</name>
    <name type="common">Oriental armyworm</name>
    <name type="synonym">Pseudaletia separata</name>
    <dbReference type="NCBI Taxonomy" id="271217"/>
    <lineage>
        <taxon>Eukaryota</taxon>
        <taxon>Metazoa</taxon>
        <taxon>Ecdysozoa</taxon>
        <taxon>Arthropoda</taxon>
        <taxon>Hexapoda</taxon>
        <taxon>Insecta</taxon>
        <taxon>Pterygota</taxon>
        <taxon>Neoptera</taxon>
        <taxon>Endopterygota</taxon>
        <taxon>Lepidoptera</taxon>
        <taxon>Glossata</taxon>
        <taxon>Ditrysia</taxon>
        <taxon>Noctuoidea</taxon>
        <taxon>Noctuidae</taxon>
        <taxon>Noctuinae</taxon>
        <taxon>Hadenini</taxon>
        <taxon>Mythimna</taxon>
    </lineage>
</organism>
<feature type="domain" description="F-box" evidence="1">
    <location>
        <begin position="20"/>
        <end position="66"/>
    </location>
</feature>
<evidence type="ECO:0000313" key="3">
    <source>
        <dbReference type="Proteomes" id="UP001231518"/>
    </source>
</evidence>
<sequence length="137" mass="16202">MYSSGIFVFGAKTFYKETKRDAISALPLEMSWKIFSYLDDTSLQIAARTHKTWARIILSNKKLRNRLNKFELAIKLGSESLAKFYRKNKRKLRKEKGKNYLPVGETMATHKLVEETILRYKRRGEEITVYSKRYKLL</sequence>
<evidence type="ECO:0000259" key="1">
    <source>
        <dbReference type="PROSITE" id="PS50181"/>
    </source>
</evidence>